<evidence type="ECO:0000313" key="2">
    <source>
        <dbReference type="Proteomes" id="UP001176941"/>
    </source>
</evidence>
<organism evidence="1 2">
    <name type="scientific">Rangifer tarandus platyrhynchus</name>
    <name type="common">Svalbard reindeer</name>
    <dbReference type="NCBI Taxonomy" id="3082113"/>
    <lineage>
        <taxon>Eukaryota</taxon>
        <taxon>Metazoa</taxon>
        <taxon>Chordata</taxon>
        <taxon>Craniata</taxon>
        <taxon>Vertebrata</taxon>
        <taxon>Euteleostomi</taxon>
        <taxon>Mammalia</taxon>
        <taxon>Eutheria</taxon>
        <taxon>Laurasiatheria</taxon>
        <taxon>Artiodactyla</taxon>
        <taxon>Ruminantia</taxon>
        <taxon>Pecora</taxon>
        <taxon>Cervidae</taxon>
        <taxon>Odocoileinae</taxon>
        <taxon>Rangifer</taxon>
    </lineage>
</organism>
<gene>
    <name evidence="1" type="ORF">MRATA1EN1_LOCUS9710</name>
</gene>
<evidence type="ECO:0000313" key="1">
    <source>
        <dbReference type="EMBL" id="CAI9160748.1"/>
    </source>
</evidence>
<keyword evidence="2" id="KW-1185">Reference proteome</keyword>
<proteinExistence type="predicted"/>
<name>A0ABN8YGT0_RANTA</name>
<protein>
    <submittedName>
        <fullName evidence="1">Uncharacterized protein</fullName>
    </submittedName>
</protein>
<dbReference type="Proteomes" id="UP001176941">
    <property type="component" value="Chromosome 2"/>
</dbReference>
<dbReference type="EMBL" id="OX459938">
    <property type="protein sequence ID" value="CAI9160748.1"/>
    <property type="molecule type" value="Genomic_DNA"/>
</dbReference>
<accession>A0ABN8YGT0</accession>
<reference evidence="1" key="1">
    <citation type="submission" date="2023-04" db="EMBL/GenBank/DDBJ databases">
        <authorList>
            <consortium name="ELIXIR-Norway"/>
        </authorList>
    </citation>
    <scope>NUCLEOTIDE SEQUENCE [LARGE SCALE GENOMIC DNA]</scope>
</reference>
<sequence>MGPPRSRGFSCFITECALGNLPPTQQPSPLAMPSVSFPCLLPHLPSGSPLSPPMKPSPFLLFHPPGSKSCLSPHLLFLTVCVCVCAIHVQIGHLMCVDGCECGSLCVCISGAFCVHLCQCTPGCRSGCTQDFLASDTGQLLHKGSRVSALCMGCWEMTGQEMLLAPKCTSKDDF</sequence>